<sequence length="368" mass="42924">MKITTIEAVVCVVTKEGSPPSSQSTSIPTSCLLEVEPSEGVYEIRLVGSSEMDKKVFVDDRLEPDATFTVKQEKGIDEAIEDKLMCEKGPDFLMKRVEDVSDIWVQIEQLKKNLPLMLIIKLTNEKNSTQGRLVLVDLLYPTLSLLLSPSDKKEILESSCVHLYDTVRRINSFTHETFTEEIPYFLTKELGPYISGANKLILSTYFQDRIDDEKILAKTKVCLDFIDRLRGTRVVMLKDRLNTDIKYKRESENNIQTLQTRCHSLKEQLKKEKSSRENLKKQIEIDEKIIEELTTNLKTAREQKEDQEYFLEYIKSSHEEQLEKKDIEFQELFLINEELRTALDKERSLIRQIQRSAEEVKQFMRQKQ</sequence>
<dbReference type="Proteomes" id="UP001476247">
    <property type="component" value="Unassembled WGS sequence"/>
</dbReference>
<evidence type="ECO:0000256" key="1">
    <source>
        <dbReference type="SAM" id="Coils"/>
    </source>
</evidence>
<comment type="caution">
    <text evidence="2">The sequence shown here is derived from an EMBL/GenBank/DDBJ whole genome shotgun (WGS) entry which is preliminary data.</text>
</comment>
<organism evidence="2 3">
    <name type="scientific">Helicostylum pulchrum</name>
    <dbReference type="NCBI Taxonomy" id="562976"/>
    <lineage>
        <taxon>Eukaryota</taxon>
        <taxon>Fungi</taxon>
        <taxon>Fungi incertae sedis</taxon>
        <taxon>Mucoromycota</taxon>
        <taxon>Mucoromycotina</taxon>
        <taxon>Mucoromycetes</taxon>
        <taxon>Mucorales</taxon>
        <taxon>Mucorineae</taxon>
        <taxon>Mucoraceae</taxon>
        <taxon>Helicostylum</taxon>
    </lineage>
</organism>
<reference evidence="2 3" key="1">
    <citation type="submission" date="2024-04" db="EMBL/GenBank/DDBJ databases">
        <title>genome sequences of Mucor flavus KT1a and Helicostylum pulchrum KT1b strains isolation_sourced from the surface of a dry-aged beef.</title>
        <authorList>
            <person name="Toyotome T."/>
            <person name="Hosono M."/>
            <person name="Torimaru M."/>
            <person name="Fukuda K."/>
            <person name="Mikami N."/>
        </authorList>
    </citation>
    <scope>NUCLEOTIDE SEQUENCE [LARGE SCALE GENOMIC DNA]</scope>
    <source>
        <strain evidence="2 3">KT1b</strain>
    </source>
</reference>
<keyword evidence="3" id="KW-1185">Reference proteome</keyword>
<evidence type="ECO:0000313" key="3">
    <source>
        <dbReference type="Proteomes" id="UP001476247"/>
    </source>
</evidence>
<dbReference type="EMBL" id="BAABUJ010000015">
    <property type="protein sequence ID" value="GAA5800347.1"/>
    <property type="molecule type" value="Genomic_DNA"/>
</dbReference>
<name>A0ABP9Y203_9FUNG</name>
<gene>
    <name evidence="2" type="ORF">HPULCUR_005774</name>
</gene>
<feature type="coiled-coil region" evidence="1">
    <location>
        <begin position="248"/>
        <end position="303"/>
    </location>
</feature>
<evidence type="ECO:0008006" key="4">
    <source>
        <dbReference type="Google" id="ProtNLM"/>
    </source>
</evidence>
<proteinExistence type="predicted"/>
<accession>A0ABP9Y203</accession>
<evidence type="ECO:0000313" key="2">
    <source>
        <dbReference type="EMBL" id="GAA5800347.1"/>
    </source>
</evidence>
<keyword evidence="1" id="KW-0175">Coiled coil</keyword>
<protein>
    <recommendedName>
        <fullName evidence="4">Dynein regulatory complex protein 10</fullName>
    </recommendedName>
</protein>